<dbReference type="PANTHER" id="PTHR36834">
    <property type="entry name" value="MEMBRANE PROTEIN-RELATED"/>
    <property type="match status" value="1"/>
</dbReference>
<dbReference type="EMBL" id="PJAF01000028">
    <property type="protein sequence ID" value="PKF68087.1"/>
    <property type="molecule type" value="Genomic_DNA"/>
</dbReference>
<evidence type="ECO:0000256" key="1">
    <source>
        <dbReference type="SAM" id="Phobius"/>
    </source>
</evidence>
<name>A0A2N0X5W7_9CORY</name>
<feature type="transmembrane region" description="Helical" evidence="1">
    <location>
        <begin position="68"/>
        <end position="87"/>
    </location>
</feature>
<accession>A0A2N0X5W7</accession>
<dbReference type="Proteomes" id="UP000233249">
    <property type="component" value="Unassembled WGS sequence"/>
</dbReference>
<dbReference type="PANTHER" id="PTHR36834:SF1">
    <property type="entry name" value="INTEGRAL MEMBRANE PROTEIN"/>
    <property type="match status" value="1"/>
</dbReference>
<protein>
    <submittedName>
        <fullName evidence="3">Antibiotic resistance protein</fullName>
    </submittedName>
</protein>
<dbReference type="InterPro" id="IPR006976">
    <property type="entry name" value="VanZ-like"/>
</dbReference>
<keyword evidence="1" id="KW-0472">Membrane</keyword>
<comment type="caution">
    <text evidence="3">The sequence shown here is derived from an EMBL/GenBank/DDBJ whole genome shotgun (WGS) entry which is preliminary data.</text>
</comment>
<feature type="domain" description="VanZ-like" evidence="2">
    <location>
        <begin position="18"/>
        <end position="143"/>
    </location>
</feature>
<feature type="transmembrane region" description="Helical" evidence="1">
    <location>
        <begin position="12"/>
        <end position="30"/>
    </location>
</feature>
<dbReference type="Pfam" id="PF04892">
    <property type="entry name" value="VanZ"/>
    <property type="match status" value="1"/>
</dbReference>
<dbReference type="AlphaFoldDB" id="A0A2N0X5W7"/>
<dbReference type="STRING" id="1121365.GCA_000375365_00845"/>
<dbReference type="RefSeq" id="WP_101174122.1">
    <property type="nucleotide sequence ID" value="NZ_JAKRKB010000006.1"/>
</dbReference>
<gene>
    <name evidence="3" type="ORF">CXB45_08955</name>
</gene>
<evidence type="ECO:0000313" key="3">
    <source>
        <dbReference type="EMBL" id="PKF68087.1"/>
    </source>
</evidence>
<reference evidence="3 4" key="1">
    <citation type="submission" date="2017-12" db="EMBL/GenBank/DDBJ databases">
        <title>Corynebacterium mastitidis 16-1433 Genome.</title>
        <authorList>
            <person name="Gulvik C.A."/>
        </authorList>
    </citation>
    <scope>NUCLEOTIDE SEQUENCE [LARGE SCALE GENOMIC DNA]</scope>
    <source>
        <strain evidence="3 4">16-1433</strain>
    </source>
</reference>
<sequence>MPFSASSLRQKVYGALCVLYLAVVVSATLLKRWLSIGGVWEAGAHHQRSIDLELFNGFIDSPVWWGPWLNVVGNVILFVPLGVFIALPRARGPLCSSLRGAAAGVLVSATIESAQYVFAVGYSDIDDLVCNTAGSALGAWGASRLRQAQGPRAAR</sequence>
<proteinExistence type="predicted"/>
<dbReference type="OrthoDB" id="4822551at2"/>
<keyword evidence="1" id="KW-0812">Transmembrane</keyword>
<dbReference type="InterPro" id="IPR053150">
    <property type="entry name" value="Teicoplanin_resist-assoc"/>
</dbReference>
<evidence type="ECO:0000259" key="2">
    <source>
        <dbReference type="Pfam" id="PF04892"/>
    </source>
</evidence>
<keyword evidence="1" id="KW-1133">Transmembrane helix</keyword>
<organism evidence="3 4">
    <name type="scientific">Corynebacterium mastitidis</name>
    <dbReference type="NCBI Taxonomy" id="161890"/>
    <lineage>
        <taxon>Bacteria</taxon>
        <taxon>Bacillati</taxon>
        <taxon>Actinomycetota</taxon>
        <taxon>Actinomycetes</taxon>
        <taxon>Mycobacteriales</taxon>
        <taxon>Corynebacteriaceae</taxon>
        <taxon>Corynebacterium</taxon>
    </lineage>
</organism>
<evidence type="ECO:0000313" key="4">
    <source>
        <dbReference type="Proteomes" id="UP000233249"/>
    </source>
</evidence>